<dbReference type="KEGG" id="bmur:ABE28_005290"/>
<dbReference type="Pfam" id="PF01381">
    <property type="entry name" value="HTH_3"/>
    <property type="match status" value="1"/>
</dbReference>
<dbReference type="SMART" id="SM00530">
    <property type="entry name" value="HTH_XRE"/>
    <property type="match status" value="1"/>
</dbReference>
<dbReference type="SUPFAM" id="SSF47413">
    <property type="entry name" value="lambda repressor-like DNA-binding domains"/>
    <property type="match status" value="1"/>
</dbReference>
<protein>
    <submittedName>
        <fullName evidence="6">DNA-binding protein</fullName>
    </submittedName>
</protein>
<evidence type="ECO:0000256" key="3">
    <source>
        <dbReference type="ARBA" id="ARBA00022989"/>
    </source>
</evidence>
<evidence type="ECO:0000313" key="7">
    <source>
        <dbReference type="Proteomes" id="UP000077926"/>
    </source>
</evidence>
<keyword evidence="4" id="KW-0472">Membrane</keyword>
<reference evidence="6 7" key="1">
    <citation type="submission" date="2016-08" db="EMBL/GenBank/DDBJ databases">
        <title>Complete genome sequence of Bacillus muralis G25-68, a strain with toxicity to nematodes.</title>
        <authorList>
            <person name="Zheng Z."/>
        </authorList>
    </citation>
    <scope>NUCLEOTIDE SEQUENCE [LARGE SCALE GENOMIC DNA]</scope>
    <source>
        <strain evidence="6 7">G25-68</strain>
    </source>
</reference>
<proteinExistence type="predicted"/>
<dbReference type="AlphaFoldDB" id="A0A1B3XKL5"/>
<dbReference type="OrthoDB" id="9793277at2"/>
<dbReference type="Gene3D" id="1.10.260.40">
    <property type="entry name" value="lambda repressor-like DNA-binding domains"/>
    <property type="match status" value="1"/>
</dbReference>
<evidence type="ECO:0000256" key="1">
    <source>
        <dbReference type="ARBA" id="ARBA00004127"/>
    </source>
</evidence>
<gene>
    <name evidence="6" type="ORF">ABE28_005290</name>
</gene>
<dbReference type="GO" id="GO:0012505">
    <property type="term" value="C:endomembrane system"/>
    <property type="evidence" value="ECO:0007669"/>
    <property type="project" value="UniProtKB-SubCell"/>
</dbReference>
<dbReference type="GO" id="GO:0003677">
    <property type="term" value="F:DNA binding"/>
    <property type="evidence" value="ECO:0007669"/>
    <property type="project" value="UniProtKB-KW"/>
</dbReference>
<dbReference type="STRING" id="264697.ABE28_005290"/>
<dbReference type="RefSeq" id="WP_064466721.1">
    <property type="nucleotide sequence ID" value="NZ_CP017080.1"/>
</dbReference>
<name>A0A1B3XKL5_9BACI</name>
<dbReference type="InterPro" id="IPR001387">
    <property type="entry name" value="Cro/C1-type_HTH"/>
</dbReference>
<evidence type="ECO:0000313" key="6">
    <source>
        <dbReference type="EMBL" id="AOH53755.1"/>
    </source>
</evidence>
<keyword evidence="6" id="KW-0238">DNA-binding</keyword>
<evidence type="ECO:0000259" key="5">
    <source>
        <dbReference type="PROSITE" id="PS50943"/>
    </source>
</evidence>
<dbReference type="CDD" id="cd00093">
    <property type="entry name" value="HTH_XRE"/>
    <property type="match status" value="1"/>
</dbReference>
<keyword evidence="2" id="KW-0812">Transmembrane</keyword>
<evidence type="ECO:0000256" key="4">
    <source>
        <dbReference type="ARBA" id="ARBA00023136"/>
    </source>
</evidence>
<keyword evidence="3" id="KW-1133">Transmembrane helix</keyword>
<feature type="domain" description="HTH cro/C1-type" evidence="5">
    <location>
        <begin position="14"/>
        <end position="68"/>
    </location>
</feature>
<sequence>MSEVNHKSELGFKLKSLLKERSLSMRKLSELTDIDTATISRIINGKRKAKPEHIQQFSKALGVPFSELLTAAGYDIEEKEDKMNSDIHTSVESIQTILESANLYDKNFSIASVEKKLAIYEELTQSEEGKDTILNRFADKVQKVGSIGPFISHLKEMYERFRLKNGTPAELTLIGSALIYFILPVDVIPDYTFPIGYLDDAMAVQLVMNLISIK</sequence>
<dbReference type="InterPro" id="IPR010982">
    <property type="entry name" value="Lambda_DNA-bd_dom_sf"/>
</dbReference>
<organism evidence="6 7">
    <name type="scientific">Peribacillus muralis</name>
    <dbReference type="NCBI Taxonomy" id="264697"/>
    <lineage>
        <taxon>Bacteria</taxon>
        <taxon>Bacillati</taxon>
        <taxon>Bacillota</taxon>
        <taxon>Bacilli</taxon>
        <taxon>Bacillales</taxon>
        <taxon>Bacillaceae</taxon>
        <taxon>Peribacillus</taxon>
    </lineage>
</organism>
<dbReference type="Proteomes" id="UP000077926">
    <property type="component" value="Chromosome"/>
</dbReference>
<dbReference type="InterPro" id="IPR010652">
    <property type="entry name" value="DUF1232"/>
</dbReference>
<comment type="subcellular location">
    <subcellularLocation>
        <location evidence="1">Endomembrane system</location>
        <topology evidence="1">Multi-pass membrane protein</topology>
    </subcellularLocation>
</comment>
<evidence type="ECO:0000256" key="2">
    <source>
        <dbReference type="ARBA" id="ARBA00022692"/>
    </source>
</evidence>
<keyword evidence="7" id="KW-1185">Reference proteome</keyword>
<dbReference type="Pfam" id="PF06803">
    <property type="entry name" value="DUF1232"/>
    <property type="match status" value="1"/>
</dbReference>
<dbReference type="PROSITE" id="PS50943">
    <property type="entry name" value="HTH_CROC1"/>
    <property type="match status" value="1"/>
</dbReference>
<accession>A0A1B3XKL5</accession>
<dbReference type="EMBL" id="CP017080">
    <property type="protein sequence ID" value="AOH53755.1"/>
    <property type="molecule type" value="Genomic_DNA"/>
</dbReference>